<reference key="2">
    <citation type="submission" date="2011-04" db="EMBL/GenBank/DDBJ databases">
        <title>Complete sequence of chromosome of Haliscomenobacter hydrossis DSM 1100.</title>
        <authorList>
            <consortium name="US DOE Joint Genome Institute (JGI-PGF)"/>
            <person name="Lucas S."/>
            <person name="Han J."/>
            <person name="Lapidus A."/>
            <person name="Bruce D."/>
            <person name="Goodwin L."/>
            <person name="Pitluck S."/>
            <person name="Peters L."/>
            <person name="Kyrpides N."/>
            <person name="Mavromatis K."/>
            <person name="Ivanova N."/>
            <person name="Ovchinnikova G."/>
            <person name="Pagani I."/>
            <person name="Daligault H."/>
            <person name="Detter J.C."/>
            <person name="Han C."/>
            <person name="Land M."/>
            <person name="Hauser L."/>
            <person name="Markowitz V."/>
            <person name="Cheng J.-F."/>
            <person name="Hugenholtz P."/>
            <person name="Woyke T."/>
            <person name="Wu D."/>
            <person name="Verbarg S."/>
            <person name="Frueling A."/>
            <person name="Brambilla E."/>
            <person name="Klenk H.-P."/>
            <person name="Eisen J.A."/>
        </authorList>
    </citation>
    <scope>NUCLEOTIDE SEQUENCE</scope>
    <source>
        <strain>DSM 1100</strain>
    </source>
</reference>
<accession>F4L1P7</accession>
<keyword evidence="2" id="KW-1185">Reference proteome</keyword>
<name>F4L1P7_HALH1</name>
<evidence type="ECO:0000313" key="2">
    <source>
        <dbReference type="Proteomes" id="UP000008461"/>
    </source>
</evidence>
<dbReference type="HOGENOM" id="CLU_588961_0_0_10"/>
<evidence type="ECO:0000313" key="1">
    <source>
        <dbReference type="EMBL" id="AEE49556.1"/>
    </source>
</evidence>
<dbReference type="KEGG" id="hhy:Halhy_1667"/>
<protein>
    <submittedName>
        <fullName evidence="1">Uncharacterized protein</fullName>
    </submittedName>
</protein>
<dbReference type="RefSeq" id="WP_013764110.1">
    <property type="nucleotide sequence ID" value="NC_015510.1"/>
</dbReference>
<sequence>MRITLFVFFIIGALPALYSQERIKSAAETSGDRERQGPAANKTYSILDQLESDYDFKDFFDVLNINRQVFEDINALSGYYYYYPKEYQISWTPSGNERMLGYNFKLVYLQADPSGKNKVMLTLRLEPNVTTADLDIATALVKNTLRKESGKKFVALQAIPLSEASKISFKGLEGILDPKDVEITIPSDLSDPIVLIIKTDRPDDLLTLLFTENGLIGNLTIKPTGNVSNLVVPITIKMDHQKTFGTAELSPGTWRTEGWKNQTPYPLILKNLHVLRLEPIAGGAIKAKVYTWEIGNTEVSEGGKATFDASMVPAWLDTDPKVKKMWVEYFVKPCDDCNTEVRKTIMDATVRSEISWVTFDILDVLAYTGAAKMRLKVRSAQLDPEGKQKVEKNPPFTIAKDNSTLESFQLFVPKGLTAQFEYAISLVMPDGEIKQSSWVSNKGKTEIGIGQRFIQEQFPELKKR</sequence>
<organism evidence="1 2">
    <name type="scientific">Haliscomenobacter hydrossis (strain ATCC 27775 / DSM 1100 / LMG 10767 / O)</name>
    <dbReference type="NCBI Taxonomy" id="760192"/>
    <lineage>
        <taxon>Bacteria</taxon>
        <taxon>Pseudomonadati</taxon>
        <taxon>Bacteroidota</taxon>
        <taxon>Saprospiria</taxon>
        <taxon>Saprospirales</taxon>
        <taxon>Haliscomenobacteraceae</taxon>
        <taxon>Haliscomenobacter</taxon>
    </lineage>
</organism>
<dbReference type="EMBL" id="CP002691">
    <property type="protein sequence ID" value="AEE49556.1"/>
    <property type="molecule type" value="Genomic_DNA"/>
</dbReference>
<dbReference type="OrthoDB" id="1443259at2"/>
<dbReference type="STRING" id="760192.Halhy_1667"/>
<dbReference type="AlphaFoldDB" id="F4L1P7"/>
<gene>
    <name evidence="1" type="ordered locus">Halhy_1667</name>
</gene>
<reference evidence="1 2" key="1">
    <citation type="journal article" date="2011" name="Stand. Genomic Sci.">
        <title>Complete genome sequence of Haliscomenobacter hydrossis type strain (O).</title>
        <authorList>
            <consortium name="US DOE Joint Genome Institute (JGI-PGF)"/>
            <person name="Daligault H."/>
            <person name="Lapidus A."/>
            <person name="Zeytun A."/>
            <person name="Nolan M."/>
            <person name="Lucas S."/>
            <person name="Del Rio T.G."/>
            <person name="Tice H."/>
            <person name="Cheng J.F."/>
            <person name="Tapia R."/>
            <person name="Han C."/>
            <person name="Goodwin L."/>
            <person name="Pitluck S."/>
            <person name="Liolios K."/>
            <person name="Pagani I."/>
            <person name="Ivanova N."/>
            <person name="Huntemann M."/>
            <person name="Mavromatis K."/>
            <person name="Mikhailova N."/>
            <person name="Pati A."/>
            <person name="Chen A."/>
            <person name="Palaniappan K."/>
            <person name="Land M."/>
            <person name="Hauser L."/>
            <person name="Brambilla E.M."/>
            <person name="Rohde M."/>
            <person name="Verbarg S."/>
            <person name="Goker M."/>
            <person name="Bristow J."/>
            <person name="Eisen J.A."/>
            <person name="Markowitz V."/>
            <person name="Hugenholtz P."/>
            <person name="Kyrpides N.C."/>
            <person name="Klenk H.P."/>
            <person name="Woyke T."/>
        </authorList>
    </citation>
    <scope>NUCLEOTIDE SEQUENCE [LARGE SCALE GENOMIC DNA]</scope>
    <source>
        <strain evidence="2">ATCC 27775 / DSM 1100 / LMG 10767 / O</strain>
    </source>
</reference>
<dbReference type="Proteomes" id="UP000008461">
    <property type="component" value="Chromosome"/>
</dbReference>
<dbReference type="eggNOG" id="ENOG5034C53">
    <property type="taxonomic scope" value="Bacteria"/>
</dbReference>
<proteinExistence type="predicted"/>